<sequence>MHYQFYSDLELIHNQLVFSVFDFIMLDDILII</sequence>
<organism evidence="1 2">
    <name type="scientific">Rhodonellum ikkaensis</name>
    <dbReference type="NCBI Taxonomy" id="336829"/>
    <lineage>
        <taxon>Bacteria</taxon>
        <taxon>Pseudomonadati</taxon>
        <taxon>Bacteroidota</taxon>
        <taxon>Cytophagia</taxon>
        <taxon>Cytophagales</taxon>
        <taxon>Cytophagaceae</taxon>
        <taxon>Rhodonellum</taxon>
    </lineage>
</organism>
<reference evidence="1 2" key="1">
    <citation type="submission" date="2016-10" db="EMBL/GenBank/DDBJ databases">
        <authorList>
            <person name="Varghese N."/>
            <person name="Submissions S."/>
        </authorList>
    </citation>
    <scope>NUCLEOTIDE SEQUENCE [LARGE SCALE GENOMIC DNA]</scope>
    <source>
        <strain evidence="1 2">DSM 17997</strain>
    </source>
</reference>
<gene>
    <name evidence="1" type="ORF">SAMN05444412_102280</name>
</gene>
<proteinExistence type="predicted"/>
<dbReference type="EMBL" id="FNQC01000002">
    <property type="protein sequence ID" value="SDY69788.1"/>
    <property type="molecule type" value="Genomic_DNA"/>
</dbReference>
<evidence type="ECO:0000313" key="1">
    <source>
        <dbReference type="EMBL" id="SDY69788.1"/>
    </source>
</evidence>
<keyword evidence="2" id="KW-1185">Reference proteome</keyword>
<comment type="caution">
    <text evidence="1">The sequence shown here is derived from an EMBL/GenBank/DDBJ whole genome shotgun (WGS) entry which is preliminary data.</text>
</comment>
<evidence type="ECO:0000313" key="2">
    <source>
        <dbReference type="Proteomes" id="UP000199663"/>
    </source>
</evidence>
<dbReference type="Proteomes" id="UP000199663">
    <property type="component" value="Unassembled WGS sequence"/>
</dbReference>
<protein>
    <submittedName>
        <fullName evidence="1">Uncharacterized protein</fullName>
    </submittedName>
</protein>
<accession>A0A1H3M0K0</accession>
<name>A0A1H3M0K0_9BACT</name>